<dbReference type="GO" id="GO:0016020">
    <property type="term" value="C:membrane"/>
    <property type="evidence" value="ECO:0007669"/>
    <property type="project" value="TreeGrafter"/>
</dbReference>
<dbReference type="PROSITE" id="PS51456">
    <property type="entry name" value="MYOSIN_MOTOR"/>
    <property type="match status" value="1"/>
</dbReference>
<keyword evidence="1 6" id="KW-0547">Nucleotide-binding</keyword>
<feature type="compositionally biased region" description="Low complexity" evidence="7">
    <location>
        <begin position="1067"/>
        <end position="1081"/>
    </location>
</feature>
<proteinExistence type="inferred from homology"/>
<dbReference type="Gene3D" id="1.20.58.530">
    <property type="match status" value="1"/>
</dbReference>
<dbReference type="Gene3D" id="1.10.10.820">
    <property type="match status" value="1"/>
</dbReference>
<evidence type="ECO:0000256" key="4">
    <source>
        <dbReference type="ARBA" id="ARBA00023175"/>
    </source>
</evidence>
<name>A0A9N8DCN0_9STRA</name>
<dbReference type="GO" id="GO:0016459">
    <property type="term" value="C:myosin complex"/>
    <property type="evidence" value="ECO:0007669"/>
    <property type="project" value="UniProtKB-KW"/>
</dbReference>
<reference evidence="9" key="1">
    <citation type="submission" date="2020-06" db="EMBL/GenBank/DDBJ databases">
        <authorList>
            <consortium name="Plant Systems Biology data submission"/>
        </authorList>
    </citation>
    <scope>NUCLEOTIDE SEQUENCE</scope>
    <source>
        <strain evidence="9">D6</strain>
    </source>
</reference>
<feature type="region of interest" description="Disordered" evidence="7">
    <location>
        <begin position="924"/>
        <end position="969"/>
    </location>
</feature>
<dbReference type="GO" id="GO:0051015">
    <property type="term" value="F:actin filament binding"/>
    <property type="evidence" value="ECO:0007669"/>
    <property type="project" value="TreeGrafter"/>
</dbReference>
<evidence type="ECO:0000256" key="3">
    <source>
        <dbReference type="ARBA" id="ARBA00023123"/>
    </source>
</evidence>
<dbReference type="GO" id="GO:0005737">
    <property type="term" value="C:cytoplasm"/>
    <property type="evidence" value="ECO:0007669"/>
    <property type="project" value="TreeGrafter"/>
</dbReference>
<dbReference type="PANTHER" id="PTHR13140:SF845">
    <property type="entry name" value="MYOSIN-LIKE PROTEIN"/>
    <property type="match status" value="1"/>
</dbReference>
<evidence type="ECO:0000313" key="9">
    <source>
        <dbReference type="EMBL" id="CAB9500229.1"/>
    </source>
</evidence>
<evidence type="ECO:0000256" key="7">
    <source>
        <dbReference type="SAM" id="MobiDB-lite"/>
    </source>
</evidence>
<gene>
    <name evidence="9" type="ORF">SEMRO_79_G042640.1</name>
</gene>
<feature type="region of interest" description="Actin-binding" evidence="6">
    <location>
        <begin position="842"/>
        <end position="864"/>
    </location>
</feature>
<dbReference type="Gene3D" id="1.20.5.4820">
    <property type="match status" value="1"/>
</dbReference>
<feature type="binding site" evidence="6">
    <location>
        <begin position="267"/>
        <end position="274"/>
    </location>
    <ligand>
        <name>ATP</name>
        <dbReference type="ChEBI" id="CHEBI:30616"/>
    </ligand>
</feature>
<keyword evidence="10" id="KW-1185">Reference proteome</keyword>
<evidence type="ECO:0000256" key="5">
    <source>
        <dbReference type="ARBA" id="ARBA00023203"/>
    </source>
</evidence>
<dbReference type="PROSITE" id="PS50096">
    <property type="entry name" value="IQ"/>
    <property type="match status" value="1"/>
</dbReference>
<evidence type="ECO:0000259" key="8">
    <source>
        <dbReference type="PROSITE" id="PS51456"/>
    </source>
</evidence>
<feature type="compositionally biased region" description="Basic and acidic residues" evidence="7">
    <location>
        <begin position="350"/>
        <end position="359"/>
    </location>
</feature>
<dbReference type="SMART" id="SM00242">
    <property type="entry name" value="MYSc"/>
    <property type="match status" value="1"/>
</dbReference>
<dbReference type="GO" id="GO:0005524">
    <property type="term" value="F:ATP binding"/>
    <property type="evidence" value="ECO:0007669"/>
    <property type="project" value="UniProtKB-UniRule"/>
</dbReference>
<comment type="caution">
    <text evidence="9">The sequence shown here is derived from an EMBL/GenBank/DDBJ whole genome shotgun (WGS) entry which is preliminary data.</text>
</comment>
<feature type="compositionally biased region" description="Basic and acidic residues" evidence="7">
    <location>
        <begin position="1035"/>
        <end position="1044"/>
    </location>
</feature>
<evidence type="ECO:0000256" key="1">
    <source>
        <dbReference type="ARBA" id="ARBA00022741"/>
    </source>
</evidence>
<keyword evidence="3 6" id="KW-0518">Myosin</keyword>
<comment type="similarity">
    <text evidence="6">Belongs to the TRAFAC class myosin-kinesin ATPase superfamily. Myosin family.</text>
</comment>
<dbReference type="SUPFAM" id="SSF52540">
    <property type="entry name" value="P-loop containing nucleoside triphosphate hydrolases"/>
    <property type="match status" value="1"/>
</dbReference>
<feature type="domain" description="Myosin motor" evidence="8">
    <location>
        <begin position="157"/>
        <end position="1110"/>
    </location>
</feature>
<accession>A0A9N8DCN0</accession>
<dbReference type="PRINTS" id="PR00193">
    <property type="entry name" value="MYOSINHEAVY"/>
</dbReference>
<keyword evidence="5 6" id="KW-0009">Actin-binding</keyword>
<dbReference type="InterPro" id="IPR001609">
    <property type="entry name" value="Myosin_head_motor_dom-like"/>
</dbReference>
<dbReference type="InterPro" id="IPR036961">
    <property type="entry name" value="Kinesin_motor_dom_sf"/>
</dbReference>
<dbReference type="Pfam" id="PF00063">
    <property type="entry name" value="Myosin_head"/>
    <property type="match status" value="1"/>
</dbReference>
<keyword evidence="2 6" id="KW-0067">ATP-binding</keyword>
<sequence length="1249" mass="140028">MLVSSSGEENRIWIRASAIEAVRTSRRSFHDSWQASLNNSGRHDAAGQYASRRSSSIVSLCDSESDVCSIRSSSGALTTHGRAPQWGWKMGYLLESTGGHVVVRVQQTLDDGMLSRLPEHGSNTPDNDVVRLPSSALNDGDVLLANEYPVDSTGNHVCPHDLITLTHLHEPSVVECLSHRYLQDTIYTFTGPVLLALNPFQQLRGLYGENTMKKYWDHAEKSSSRESLPPHVYSIADASFRSMMRKLDESLEEESPQGCDQSILVSGESGAGKTVTAKFVMKYLAALSQRAAVVHKTPQKRAYAIVEEKRKAQQEQQENTLMGTPPPSGWKNGWNPSSDRRQSGGSYSRGRNDSNRDGGLDAANSLSGTPSNSIEAQVLQSNPILESFGNARTVRNDNSSRFGKFIEMQFTRYGKLIGAQVETYLLEKVRIVTQSVGERNYHIFFELMSGGMDARELRQFFLAATAAADDFKITCSGTYDRRDGVSDKDTYRALRNAMNTMKFPPSEQKDIFSVTAAILHASNLGFLDLGEESSLDERNVHLAPVCHLLGVTAGDLNRALCYFSITAGRDVTVERSLTLEKAEKGLEALLKATYGALFTYVVRRVNDSIAFGKERYLDEEDGDFQRASFIHAAAASIGVLDIFGFESFTTNSFEQICINYCNEALQQQFNAFVLKNEQEEYKREGIEWSFIEFPENQDVLDLIEKRGSGILSILDDQCRAPGTSDKSFALDVYKKCQDQPRFTATRKQTATLHFSVHHYAGPVEYTTAGFTEKNRDELPKEAIDLLTHSMNPFVRTLASILDESDNVAGPENQANGQYKLRRMDSSSVVSRTTVGGQFRRQLRDLRSKVDLTSPHYIRCLKPNDHLVPDHYDTAVVAEQLKCGGILEAVRVARAGFTQHYPHADFVRRYRALAWRELKQKETVRGHVHTNPYGPHNTPAAAQKRQSHRGSFRGGRFPPSPEPTRPVEESKPIDHKALCRDLIRVLYKKVQAFDLAQNNNNNCSDSDDISFEAPSTPAAKAKSYSYQASTPSPTWSKRENIRADRGLPPAPLTAPVKRYSLDAKKETPPVSSSRRASAPPAVESVRMGIQMGKTKVFLRHSAFESLERLRSREQTVAATKLNSIFRRYLARIAYVPVRNAFRREMGERFGMLDSDEYKEAKEQEFEDYGNQVASTNLRFRSSFTVFSEGGSVIINKWDSLVREAIHNPVPRNEWGKAAPERDDFKWILKEGIWVKNRHILENFEGGHQVC</sequence>
<keyword evidence="4 6" id="KW-0505">Motor protein</keyword>
<dbReference type="AlphaFoldDB" id="A0A9N8DCN0"/>
<protein>
    <submittedName>
        <fullName evidence="9">Myosin type-2 heavy chain</fullName>
    </submittedName>
</protein>
<dbReference type="Proteomes" id="UP001153069">
    <property type="component" value="Unassembled WGS sequence"/>
</dbReference>
<dbReference type="PANTHER" id="PTHR13140">
    <property type="entry name" value="MYOSIN"/>
    <property type="match status" value="1"/>
</dbReference>
<dbReference type="Gene3D" id="1.20.120.720">
    <property type="entry name" value="Myosin VI head, motor domain, U50 subdomain"/>
    <property type="match status" value="1"/>
</dbReference>
<dbReference type="InterPro" id="IPR027417">
    <property type="entry name" value="P-loop_NTPase"/>
</dbReference>
<feature type="region of interest" description="Disordered" evidence="7">
    <location>
        <begin position="309"/>
        <end position="367"/>
    </location>
</feature>
<feature type="region of interest" description="Disordered" evidence="7">
    <location>
        <begin position="1021"/>
        <end position="1081"/>
    </location>
</feature>
<dbReference type="CDD" id="cd00124">
    <property type="entry name" value="MYSc"/>
    <property type="match status" value="1"/>
</dbReference>
<evidence type="ECO:0000256" key="6">
    <source>
        <dbReference type="PROSITE-ProRule" id="PRU00782"/>
    </source>
</evidence>
<evidence type="ECO:0000256" key="2">
    <source>
        <dbReference type="ARBA" id="ARBA00022840"/>
    </source>
</evidence>
<organism evidence="9 10">
    <name type="scientific">Seminavis robusta</name>
    <dbReference type="NCBI Taxonomy" id="568900"/>
    <lineage>
        <taxon>Eukaryota</taxon>
        <taxon>Sar</taxon>
        <taxon>Stramenopiles</taxon>
        <taxon>Ochrophyta</taxon>
        <taxon>Bacillariophyta</taxon>
        <taxon>Bacillariophyceae</taxon>
        <taxon>Bacillariophycidae</taxon>
        <taxon>Naviculales</taxon>
        <taxon>Naviculaceae</taxon>
        <taxon>Seminavis</taxon>
    </lineage>
</organism>
<evidence type="ECO:0000313" key="10">
    <source>
        <dbReference type="Proteomes" id="UP001153069"/>
    </source>
</evidence>
<dbReference type="GO" id="GO:0000146">
    <property type="term" value="F:microfilament motor activity"/>
    <property type="evidence" value="ECO:0007669"/>
    <property type="project" value="TreeGrafter"/>
</dbReference>
<dbReference type="EMBL" id="CAICTM010000078">
    <property type="protein sequence ID" value="CAB9500229.1"/>
    <property type="molecule type" value="Genomic_DNA"/>
</dbReference>
<dbReference type="OrthoDB" id="40889at2759"/>
<dbReference type="Gene3D" id="3.40.850.10">
    <property type="entry name" value="Kinesin motor domain"/>
    <property type="match status" value="2"/>
</dbReference>
<dbReference type="GO" id="GO:0007015">
    <property type="term" value="P:actin filament organization"/>
    <property type="evidence" value="ECO:0007669"/>
    <property type="project" value="TreeGrafter"/>
</dbReference>